<dbReference type="Proteomes" id="UP000014760">
    <property type="component" value="Unassembled WGS sequence"/>
</dbReference>
<feature type="non-terminal residue" evidence="4">
    <location>
        <position position="1"/>
    </location>
</feature>
<dbReference type="Gene3D" id="1.25.40.20">
    <property type="entry name" value="Ankyrin repeat-containing domain"/>
    <property type="match status" value="2"/>
</dbReference>
<evidence type="ECO:0000256" key="1">
    <source>
        <dbReference type="ARBA" id="ARBA00022737"/>
    </source>
</evidence>
<evidence type="ECO:0000313" key="4">
    <source>
        <dbReference type="EMBL" id="ELU04008.1"/>
    </source>
</evidence>
<dbReference type="OMA" id="QMEVVKF"/>
<feature type="repeat" description="ANK" evidence="3">
    <location>
        <begin position="71"/>
        <end position="99"/>
    </location>
</feature>
<dbReference type="InterPro" id="IPR002110">
    <property type="entry name" value="Ankyrin_rpt"/>
</dbReference>
<dbReference type="PANTHER" id="PTHR24171">
    <property type="entry name" value="ANKYRIN REPEAT DOMAIN-CONTAINING PROTEIN 39-RELATED"/>
    <property type="match status" value="1"/>
</dbReference>
<evidence type="ECO:0000313" key="6">
    <source>
        <dbReference type="Proteomes" id="UP000014760"/>
    </source>
</evidence>
<dbReference type="PROSITE" id="PS50297">
    <property type="entry name" value="ANK_REP_REGION"/>
    <property type="match status" value="2"/>
</dbReference>
<dbReference type="PANTHER" id="PTHR24171:SF9">
    <property type="entry name" value="ANKYRIN REPEAT DOMAIN-CONTAINING PROTEIN 39"/>
    <property type="match status" value="1"/>
</dbReference>
<evidence type="ECO:0000256" key="2">
    <source>
        <dbReference type="ARBA" id="ARBA00023043"/>
    </source>
</evidence>
<dbReference type="Pfam" id="PF12796">
    <property type="entry name" value="Ank_2"/>
    <property type="match status" value="1"/>
</dbReference>
<dbReference type="EMBL" id="KB302660">
    <property type="protein sequence ID" value="ELU04008.1"/>
    <property type="molecule type" value="Genomic_DNA"/>
</dbReference>
<dbReference type="AlphaFoldDB" id="R7UJQ4"/>
<feature type="non-terminal residue" evidence="4">
    <location>
        <position position="99"/>
    </location>
</feature>
<evidence type="ECO:0000313" key="5">
    <source>
        <dbReference type="EnsemblMetazoa" id="CapteP58961"/>
    </source>
</evidence>
<dbReference type="Pfam" id="PF00023">
    <property type="entry name" value="Ank"/>
    <property type="match status" value="1"/>
</dbReference>
<dbReference type="STRING" id="283909.R7UJQ4"/>
<keyword evidence="1" id="KW-0677">Repeat</keyword>
<keyword evidence="2 3" id="KW-0040">ANK repeat</keyword>
<dbReference type="PRINTS" id="PR01415">
    <property type="entry name" value="ANKYRIN"/>
</dbReference>
<keyword evidence="6" id="KW-1185">Reference proteome</keyword>
<sequence length="99" mass="10842">ETGSSALHFACAQGNLHMARFLLENDSDVNRRDHSGKSPLHFAFLNVKRQKLLDAFVLLSRGADPNAIDDKGNAPLHYAIQNKQVAIADLLIEFGADVT</sequence>
<dbReference type="EMBL" id="AMQN01024195">
    <property type="status" value="NOT_ANNOTATED_CDS"/>
    <property type="molecule type" value="Genomic_DNA"/>
</dbReference>
<gene>
    <name evidence="4" type="ORF">CAPTEDRAFT_58961</name>
</gene>
<dbReference type="EnsemblMetazoa" id="CapteT58961">
    <property type="protein sequence ID" value="CapteP58961"/>
    <property type="gene ID" value="CapteG58961"/>
</dbReference>
<organism evidence="4">
    <name type="scientific">Capitella teleta</name>
    <name type="common">Polychaete worm</name>
    <dbReference type="NCBI Taxonomy" id="283909"/>
    <lineage>
        <taxon>Eukaryota</taxon>
        <taxon>Metazoa</taxon>
        <taxon>Spiralia</taxon>
        <taxon>Lophotrochozoa</taxon>
        <taxon>Annelida</taxon>
        <taxon>Polychaeta</taxon>
        <taxon>Sedentaria</taxon>
        <taxon>Scolecida</taxon>
        <taxon>Capitellidae</taxon>
        <taxon>Capitella</taxon>
    </lineage>
</organism>
<reference evidence="5" key="3">
    <citation type="submission" date="2015-06" db="UniProtKB">
        <authorList>
            <consortium name="EnsemblMetazoa"/>
        </authorList>
    </citation>
    <scope>IDENTIFICATION</scope>
</reference>
<dbReference type="HOGENOM" id="CLU_000134_45_4_1"/>
<feature type="repeat" description="ANK" evidence="3">
    <location>
        <begin position="2"/>
        <end position="34"/>
    </location>
</feature>
<reference evidence="6" key="1">
    <citation type="submission" date="2012-12" db="EMBL/GenBank/DDBJ databases">
        <authorList>
            <person name="Hellsten U."/>
            <person name="Grimwood J."/>
            <person name="Chapman J.A."/>
            <person name="Shapiro H."/>
            <person name="Aerts A."/>
            <person name="Otillar R.P."/>
            <person name="Terry A.Y."/>
            <person name="Boore J.L."/>
            <person name="Simakov O."/>
            <person name="Marletaz F."/>
            <person name="Cho S.-J."/>
            <person name="Edsinger-Gonzales E."/>
            <person name="Havlak P."/>
            <person name="Kuo D.-H."/>
            <person name="Larsson T."/>
            <person name="Lv J."/>
            <person name="Arendt D."/>
            <person name="Savage R."/>
            <person name="Osoegawa K."/>
            <person name="de Jong P."/>
            <person name="Lindberg D.R."/>
            <person name="Seaver E.C."/>
            <person name="Weisblat D.A."/>
            <person name="Putnam N.H."/>
            <person name="Grigoriev I.V."/>
            <person name="Rokhsar D.S."/>
        </authorList>
    </citation>
    <scope>NUCLEOTIDE SEQUENCE</scope>
    <source>
        <strain evidence="6">I ESC-2004</strain>
    </source>
</reference>
<dbReference type="SMART" id="SM00248">
    <property type="entry name" value="ANK"/>
    <property type="match status" value="3"/>
</dbReference>
<accession>R7UJQ4</accession>
<proteinExistence type="predicted"/>
<dbReference type="OrthoDB" id="9977361at2759"/>
<dbReference type="InterPro" id="IPR036770">
    <property type="entry name" value="Ankyrin_rpt-contain_sf"/>
</dbReference>
<dbReference type="SUPFAM" id="SSF48403">
    <property type="entry name" value="Ankyrin repeat"/>
    <property type="match status" value="1"/>
</dbReference>
<reference evidence="4 6" key="2">
    <citation type="journal article" date="2013" name="Nature">
        <title>Insights into bilaterian evolution from three spiralian genomes.</title>
        <authorList>
            <person name="Simakov O."/>
            <person name="Marletaz F."/>
            <person name="Cho S.J."/>
            <person name="Edsinger-Gonzales E."/>
            <person name="Havlak P."/>
            <person name="Hellsten U."/>
            <person name="Kuo D.H."/>
            <person name="Larsson T."/>
            <person name="Lv J."/>
            <person name="Arendt D."/>
            <person name="Savage R."/>
            <person name="Osoegawa K."/>
            <person name="de Jong P."/>
            <person name="Grimwood J."/>
            <person name="Chapman J.A."/>
            <person name="Shapiro H."/>
            <person name="Aerts A."/>
            <person name="Otillar R.P."/>
            <person name="Terry A.Y."/>
            <person name="Boore J.L."/>
            <person name="Grigoriev I.V."/>
            <person name="Lindberg D.R."/>
            <person name="Seaver E.C."/>
            <person name="Weisblat D.A."/>
            <person name="Putnam N.H."/>
            <person name="Rokhsar D.S."/>
        </authorList>
    </citation>
    <scope>NUCLEOTIDE SEQUENCE</scope>
    <source>
        <strain evidence="4 6">I ESC-2004</strain>
    </source>
</reference>
<protein>
    <submittedName>
        <fullName evidence="4 5">Uncharacterized protein</fullName>
    </submittedName>
</protein>
<name>R7UJQ4_CAPTE</name>
<evidence type="ECO:0000256" key="3">
    <source>
        <dbReference type="PROSITE-ProRule" id="PRU00023"/>
    </source>
</evidence>
<dbReference type="PROSITE" id="PS50088">
    <property type="entry name" value="ANK_REPEAT"/>
    <property type="match status" value="3"/>
</dbReference>
<feature type="repeat" description="ANK" evidence="3">
    <location>
        <begin position="35"/>
        <end position="70"/>
    </location>
</feature>